<gene>
    <name evidence="3" type="ORF">AVDCRST_MAG79-1345</name>
</gene>
<evidence type="ECO:0000259" key="2">
    <source>
        <dbReference type="Pfam" id="PF26604"/>
    </source>
</evidence>
<dbReference type="InterPro" id="IPR058058">
    <property type="entry name" value="CBU_0592-like"/>
</dbReference>
<feature type="transmembrane region" description="Helical" evidence="1">
    <location>
        <begin position="45"/>
        <end position="64"/>
    </location>
</feature>
<accession>A0A6J4TYL8</accession>
<feature type="transmembrane region" description="Helical" evidence="1">
    <location>
        <begin position="70"/>
        <end position="89"/>
    </location>
</feature>
<dbReference type="EMBL" id="CADCWC010000212">
    <property type="protein sequence ID" value="CAA9535766.1"/>
    <property type="molecule type" value="Genomic_DNA"/>
</dbReference>
<organism evidence="3">
    <name type="scientific">uncultured Thermoleophilia bacterium</name>
    <dbReference type="NCBI Taxonomy" id="1497501"/>
    <lineage>
        <taxon>Bacteria</taxon>
        <taxon>Bacillati</taxon>
        <taxon>Actinomycetota</taxon>
        <taxon>Thermoleophilia</taxon>
        <taxon>environmental samples</taxon>
    </lineage>
</organism>
<keyword evidence="1" id="KW-1133">Transmembrane helix</keyword>
<proteinExistence type="predicted"/>
<name>A0A6J4TYL8_9ACTN</name>
<feature type="domain" description="CBU-0592-like" evidence="2">
    <location>
        <begin position="19"/>
        <end position="92"/>
    </location>
</feature>
<sequence>MTGLTTLAAAGGEGAAGQVTQIVGALLVLAGFAGTQLGRMSPHSVVYLVLNLVGSAILAVLAALDAQLGFLLLEGVWAFVSLYGLVAVLRGRTPAGAH</sequence>
<protein>
    <recommendedName>
        <fullName evidence="2">CBU-0592-like domain-containing protein</fullName>
    </recommendedName>
</protein>
<feature type="transmembrane region" description="Helical" evidence="1">
    <location>
        <begin position="15"/>
        <end position="33"/>
    </location>
</feature>
<dbReference type="AlphaFoldDB" id="A0A6J4TYL8"/>
<keyword evidence="1" id="KW-0812">Transmembrane</keyword>
<evidence type="ECO:0000313" key="3">
    <source>
        <dbReference type="EMBL" id="CAA9535766.1"/>
    </source>
</evidence>
<reference evidence="3" key="1">
    <citation type="submission" date="2020-02" db="EMBL/GenBank/DDBJ databases">
        <authorList>
            <person name="Meier V. D."/>
        </authorList>
    </citation>
    <scope>NUCLEOTIDE SEQUENCE</scope>
    <source>
        <strain evidence="3">AVDCRST_MAG79</strain>
    </source>
</reference>
<dbReference type="NCBIfam" id="NF047864">
    <property type="entry name" value="CBU_0592_membra"/>
    <property type="match status" value="1"/>
</dbReference>
<keyword evidence="1" id="KW-0472">Membrane</keyword>
<evidence type="ECO:0000256" key="1">
    <source>
        <dbReference type="SAM" id="Phobius"/>
    </source>
</evidence>
<dbReference type="Pfam" id="PF26604">
    <property type="entry name" value="CBU_0592"/>
    <property type="match status" value="1"/>
</dbReference>